<evidence type="ECO:0000313" key="6">
    <source>
        <dbReference type="Proteomes" id="UP001525379"/>
    </source>
</evidence>
<dbReference type="RefSeq" id="WP_066082599.1">
    <property type="nucleotide sequence ID" value="NZ_JALXSQ010000028.1"/>
</dbReference>
<comment type="caution">
    <text evidence="5">The sequence shown here is derived from an EMBL/GenBank/DDBJ whole genome shotgun (WGS) entry which is preliminary data.</text>
</comment>
<evidence type="ECO:0000256" key="1">
    <source>
        <dbReference type="ARBA" id="ARBA00023015"/>
    </source>
</evidence>
<keyword evidence="6" id="KW-1185">Reference proteome</keyword>
<accession>A0ABT2HXW7</accession>
<dbReference type="Proteomes" id="UP001525379">
    <property type="component" value="Unassembled WGS sequence"/>
</dbReference>
<evidence type="ECO:0000313" key="5">
    <source>
        <dbReference type="EMBL" id="MCT2043166.1"/>
    </source>
</evidence>
<evidence type="ECO:0000256" key="2">
    <source>
        <dbReference type="ARBA" id="ARBA00023125"/>
    </source>
</evidence>
<name>A0ABT2HXW7_9MICO</name>
<feature type="domain" description="HTH arsR-type" evidence="4">
    <location>
        <begin position="2"/>
        <end position="96"/>
    </location>
</feature>
<dbReference type="PANTHER" id="PTHR43132:SF8">
    <property type="entry name" value="HTH-TYPE TRANSCRIPTIONAL REGULATOR KMTR"/>
    <property type="match status" value="1"/>
</dbReference>
<dbReference type="PRINTS" id="PR00778">
    <property type="entry name" value="HTHARSR"/>
</dbReference>
<dbReference type="Pfam" id="PF01022">
    <property type="entry name" value="HTH_5"/>
    <property type="match status" value="1"/>
</dbReference>
<dbReference type="InterPro" id="IPR051011">
    <property type="entry name" value="Metal_resp_trans_reg"/>
</dbReference>
<dbReference type="CDD" id="cd00090">
    <property type="entry name" value="HTH_ARSR"/>
    <property type="match status" value="1"/>
</dbReference>
<dbReference type="InterPro" id="IPR011991">
    <property type="entry name" value="ArsR-like_HTH"/>
</dbReference>
<keyword evidence="2" id="KW-0238">DNA-binding</keyword>
<dbReference type="EMBL" id="JALXSQ010000028">
    <property type="protein sequence ID" value="MCT2043166.1"/>
    <property type="molecule type" value="Genomic_DNA"/>
</dbReference>
<keyword evidence="3" id="KW-0804">Transcription</keyword>
<protein>
    <submittedName>
        <fullName evidence="5">Metalloregulator ArsR/SmtB family transcription factor</fullName>
    </submittedName>
</protein>
<sequence length="103" mass="11241">MTDRQELARAAELFRTLGSESRLELLVLLAAEALSVSKLVELSGMNQPLVSQHLRTLREVGLVSVEAQGRERVYRLQDQHVAHVVADALTHAGEACPDEGVSP</sequence>
<reference evidence="5 6" key="1">
    <citation type="submission" date="2022-04" db="EMBL/GenBank/DDBJ databases">
        <title>Human microbiome associated bacterial genomes.</title>
        <authorList>
            <person name="Sandstrom S."/>
            <person name="Salamzade R."/>
            <person name="Kalan L.R."/>
        </authorList>
    </citation>
    <scope>NUCLEOTIDE SEQUENCE [LARGE SCALE GENOMIC DNA]</scope>
    <source>
        <strain evidence="6">p3-SID1799</strain>
    </source>
</reference>
<dbReference type="PROSITE" id="PS50987">
    <property type="entry name" value="HTH_ARSR_2"/>
    <property type="match status" value="1"/>
</dbReference>
<keyword evidence="1" id="KW-0805">Transcription regulation</keyword>
<dbReference type="NCBIfam" id="NF033788">
    <property type="entry name" value="HTH_metalloreg"/>
    <property type="match status" value="1"/>
</dbReference>
<evidence type="ECO:0000259" key="4">
    <source>
        <dbReference type="PROSITE" id="PS50987"/>
    </source>
</evidence>
<organism evidence="5 6">
    <name type="scientific">Pseudoclavibacter albus</name>
    <dbReference type="NCBI Taxonomy" id="272241"/>
    <lineage>
        <taxon>Bacteria</taxon>
        <taxon>Bacillati</taxon>
        <taxon>Actinomycetota</taxon>
        <taxon>Actinomycetes</taxon>
        <taxon>Micrococcales</taxon>
        <taxon>Microbacteriaceae</taxon>
        <taxon>Pseudoclavibacter</taxon>
    </lineage>
</organism>
<proteinExistence type="predicted"/>
<dbReference type="PANTHER" id="PTHR43132">
    <property type="entry name" value="ARSENICAL RESISTANCE OPERON REPRESSOR ARSR-RELATED"/>
    <property type="match status" value="1"/>
</dbReference>
<dbReference type="SMART" id="SM00418">
    <property type="entry name" value="HTH_ARSR"/>
    <property type="match status" value="1"/>
</dbReference>
<dbReference type="SUPFAM" id="SSF46785">
    <property type="entry name" value="Winged helix' DNA-binding domain"/>
    <property type="match status" value="1"/>
</dbReference>
<dbReference type="Gene3D" id="1.10.10.10">
    <property type="entry name" value="Winged helix-like DNA-binding domain superfamily/Winged helix DNA-binding domain"/>
    <property type="match status" value="1"/>
</dbReference>
<gene>
    <name evidence="5" type="ORF">M3D15_07460</name>
</gene>
<dbReference type="InterPro" id="IPR036390">
    <property type="entry name" value="WH_DNA-bd_sf"/>
</dbReference>
<evidence type="ECO:0000256" key="3">
    <source>
        <dbReference type="ARBA" id="ARBA00023163"/>
    </source>
</evidence>
<dbReference type="InterPro" id="IPR001845">
    <property type="entry name" value="HTH_ArsR_DNA-bd_dom"/>
</dbReference>
<dbReference type="InterPro" id="IPR036388">
    <property type="entry name" value="WH-like_DNA-bd_sf"/>
</dbReference>